<feature type="non-terminal residue" evidence="1">
    <location>
        <position position="47"/>
    </location>
</feature>
<dbReference type="EMBL" id="UINC01081022">
    <property type="protein sequence ID" value="SVC24500.1"/>
    <property type="molecule type" value="Genomic_DNA"/>
</dbReference>
<protein>
    <submittedName>
        <fullName evidence="1">Uncharacterized protein</fullName>
    </submittedName>
</protein>
<gene>
    <name evidence="1" type="ORF">METZ01_LOCUS277354</name>
</gene>
<proteinExistence type="predicted"/>
<dbReference type="AlphaFoldDB" id="A0A382KJ64"/>
<name>A0A382KJ64_9ZZZZ</name>
<organism evidence="1">
    <name type="scientific">marine metagenome</name>
    <dbReference type="NCBI Taxonomy" id="408172"/>
    <lineage>
        <taxon>unclassified sequences</taxon>
        <taxon>metagenomes</taxon>
        <taxon>ecological metagenomes</taxon>
    </lineage>
</organism>
<reference evidence="1" key="1">
    <citation type="submission" date="2018-05" db="EMBL/GenBank/DDBJ databases">
        <authorList>
            <person name="Lanie J.A."/>
            <person name="Ng W.-L."/>
            <person name="Kazmierczak K.M."/>
            <person name="Andrzejewski T.M."/>
            <person name="Davidsen T.M."/>
            <person name="Wayne K.J."/>
            <person name="Tettelin H."/>
            <person name="Glass J.I."/>
            <person name="Rusch D."/>
            <person name="Podicherti R."/>
            <person name="Tsui H.-C.T."/>
            <person name="Winkler M.E."/>
        </authorList>
    </citation>
    <scope>NUCLEOTIDE SEQUENCE</scope>
</reference>
<accession>A0A382KJ64</accession>
<sequence>MAQELLINVSPLETRIALVSGGRLREVFAERKGYPSLVGNVYLGKVT</sequence>
<evidence type="ECO:0000313" key="1">
    <source>
        <dbReference type="EMBL" id="SVC24500.1"/>
    </source>
</evidence>